<name>A0A8T0IQD6_CERPU</name>
<evidence type="ECO:0000256" key="4">
    <source>
        <dbReference type="ARBA" id="ARBA00012801"/>
    </source>
</evidence>
<evidence type="ECO:0000259" key="9">
    <source>
        <dbReference type="Pfam" id="PF12766"/>
    </source>
</evidence>
<accession>A0A8T0IQD6</accession>
<evidence type="ECO:0000256" key="5">
    <source>
        <dbReference type="ARBA" id="ARBA00022630"/>
    </source>
</evidence>
<keyword evidence="6" id="KW-0288">FMN</keyword>
<dbReference type="GO" id="GO:0010181">
    <property type="term" value="F:FMN binding"/>
    <property type="evidence" value="ECO:0007669"/>
    <property type="project" value="InterPro"/>
</dbReference>
<dbReference type="Gene3D" id="2.30.110.10">
    <property type="entry name" value="Electron Transport, Fmn-binding Protein, Chain A"/>
    <property type="match status" value="1"/>
</dbReference>
<evidence type="ECO:0000256" key="7">
    <source>
        <dbReference type="ARBA" id="ARBA00023002"/>
    </source>
</evidence>
<evidence type="ECO:0000256" key="8">
    <source>
        <dbReference type="SAM" id="MobiDB-lite"/>
    </source>
</evidence>
<dbReference type="InterPro" id="IPR000659">
    <property type="entry name" value="Pyridox_Oxase"/>
</dbReference>
<dbReference type="GO" id="GO:0008615">
    <property type="term" value="P:pyridoxine biosynthetic process"/>
    <property type="evidence" value="ECO:0007669"/>
    <property type="project" value="InterPro"/>
</dbReference>
<feature type="domain" description="Pyridoxamine 5'-phosphate oxidase Alr4036 family FMN-binding" evidence="9">
    <location>
        <begin position="6"/>
        <end position="98"/>
    </location>
</feature>
<dbReference type="InterPro" id="IPR012349">
    <property type="entry name" value="Split_barrel_FMN-bd"/>
</dbReference>
<evidence type="ECO:0000313" key="11">
    <source>
        <dbReference type="Proteomes" id="UP000822688"/>
    </source>
</evidence>
<proteinExistence type="predicted"/>
<keyword evidence="7" id="KW-0560">Oxidoreductase</keyword>
<dbReference type="EMBL" id="CM026423">
    <property type="protein sequence ID" value="KAG0585046.1"/>
    <property type="molecule type" value="Genomic_DNA"/>
</dbReference>
<dbReference type="AlphaFoldDB" id="A0A8T0IQD6"/>
<keyword evidence="11" id="KW-1185">Reference proteome</keyword>
<comment type="caution">
    <text evidence="10">The sequence shown here is derived from an EMBL/GenBank/DDBJ whole genome shotgun (WGS) entry which is preliminary data.</text>
</comment>
<feature type="region of interest" description="Disordered" evidence="8">
    <location>
        <begin position="121"/>
        <end position="148"/>
    </location>
</feature>
<dbReference type="SUPFAM" id="SSF50475">
    <property type="entry name" value="FMN-binding split barrel"/>
    <property type="match status" value="1"/>
</dbReference>
<dbReference type="GO" id="GO:0004733">
    <property type="term" value="F:pyridoxamine phosphate oxidase activity"/>
    <property type="evidence" value="ECO:0007669"/>
    <property type="project" value="UniProtKB-EC"/>
</dbReference>
<feature type="compositionally biased region" description="Basic and acidic residues" evidence="8">
    <location>
        <begin position="135"/>
        <end position="147"/>
    </location>
</feature>
<evidence type="ECO:0000256" key="3">
    <source>
        <dbReference type="ARBA" id="ARBA00005037"/>
    </source>
</evidence>
<evidence type="ECO:0000313" key="10">
    <source>
        <dbReference type="EMBL" id="KAG0585046.1"/>
    </source>
</evidence>
<sequence length="197" mass="22609">MAMATSPWRELLQQAMQSHKHLKHHTHLQLATVRPDGRPANRTLVFRGFVEGTDKLQFTTDSRTHKIDDIKHCPFGEICYYFTDSWEQFRIHGILDLIGHADSDSARKSLREKAWFDSSPRSRGAFAAPHPGHPKASESSEPPKVDPDQGPLDTFCVLTLEPEEIDYYHAKDAVRILFKIAKKENGHKEWSREELNP</sequence>
<comment type="pathway">
    <text evidence="2">Cofactor metabolism; pyridoxal 5'-phosphate salvage; pyridoxal 5'-phosphate from pyridoxamine 5'-phosphate: step 1/1.</text>
</comment>
<protein>
    <recommendedName>
        <fullName evidence="4">pyridoxal 5'-phosphate synthase</fullName>
        <ecNumber evidence="4">1.4.3.5</ecNumber>
    </recommendedName>
</protein>
<evidence type="ECO:0000256" key="2">
    <source>
        <dbReference type="ARBA" id="ARBA00004738"/>
    </source>
</evidence>
<dbReference type="PANTHER" id="PTHR10851">
    <property type="entry name" value="PYRIDOXINE-5-PHOSPHATE OXIDASE"/>
    <property type="match status" value="1"/>
</dbReference>
<keyword evidence="5" id="KW-0285">Flavoprotein</keyword>
<gene>
    <name evidence="10" type="ORF">KC19_3G253500</name>
</gene>
<dbReference type="PANTHER" id="PTHR10851:SF3">
    <property type="entry name" value="PYRIDOXINE_PYRIDOXAMINE 5'-PHOSPHATE OXIDASE 2"/>
    <property type="match status" value="1"/>
</dbReference>
<comment type="pathway">
    <text evidence="3">Cofactor metabolism; pyridoxal 5'-phosphate salvage; pyridoxal 5'-phosphate from pyridoxine 5'-phosphate: step 1/1.</text>
</comment>
<comment type="cofactor">
    <cofactor evidence="1">
        <name>FMN</name>
        <dbReference type="ChEBI" id="CHEBI:58210"/>
    </cofactor>
</comment>
<dbReference type="Proteomes" id="UP000822688">
    <property type="component" value="Chromosome 3"/>
</dbReference>
<dbReference type="EC" id="1.4.3.5" evidence="4"/>
<organism evidence="10 11">
    <name type="scientific">Ceratodon purpureus</name>
    <name type="common">Fire moss</name>
    <name type="synonym">Dicranum purpureum</name>
    <dbReference type="NCBI Taxonomy" id="3225"/>
    <lineage>
        <taxon>Eukaryota</taxon>
        <taxon>Viridiplantae</taxon>
        <taxon>Streptophyta</taxon>
        <taxon>Embryophyta</taxon>
        <taxon>Bryophyta</taxon>
        <taxon>Bryophytina</taxon>
        <taxon>Bryopsida</taxon>
        <taxon>Dicranidae</taxon>
        <taxon>Pseudoditrichales</taxon>
        <taxon>Ditrichaceae</taxon>
        <taxon>Ceratodon</taxon>
    </lineage>
</organism>
<dbReference type="Pfam" id="PF12766">
    <property type="entry name" value="Pyridox_oxase_2"/>
    <property type="match status" value="1"/>
</dbReference>
<reference evidence="10" key="1">
    <citation type="submission" date="2020-06" db="EMBL/GenBank/DDBJ databases">
        <title>WGS assembly of Ceratodon purpureus strain R40.</title>
        <authorList>
            <person name="Carey S.B."/>
            <person name="Jenkins J."/>
            <person name="Shu S."/>
            <person name="Lovell J.T."/>
            <person name="Sreedasyam A."/>
            <person name="Maumus F."/>
            <person name="Tiley G.P."/>
            <person name="Fernandez-Pozo N."/>
            <person name="Barry K."/>
            <person name="Chen C."/>
            <person name="Wang M."/>
            <person name="Lipzen A."/>
            <person name="Daum C."/>
            <person name="Saski C.A."/>
            <person name="Payton A.C."/>
            <person name="Mcbreen J.C."/>
            <person name="Conrad R.E."/>
            <person name="Kollar L.M."/>
            <person name="Olsson S."/>
            <person name="Huttunen S."/>
            <person name="Landis J.B."/>
            <person name="Wickett N.J."/>
            <person name="Johnson M.G."/>
            <person name="Rensing S.A."/>
            <person name="Grimwood J."/>
            <person name="Schmutz J."/>
            <person name="Mcdaniel S.F."/>
        </authorList>
    </citation>
    <scope>NUCLEOTIDE SEQUENCE</scope>
    <source>
        <strain evidence="10">R40</strain>
    </source>
</reference>
<evidence type="ECO:0000256" key="1">
    <source>
        <dbReference type="ARBA" id="ARBA00001917"/>
    </source>
</evidence>
<evidence type="ECO:0000256" key="6">
    <source>
        <dbReference type="ARBA" id="ARBA00022643"/>
    </source>
</evidence>
<dbReference type="InterPro" id="IPR024624">
    <property type="entry name" value="Pyridox_Oxase_Alr4036_FMN-bd"/>
</dbReference>